<feature type="compositionally biased region" description="Polar residues" evidence="4">
    <location>
        <begin position="12"/>
        <end position="23"/>
    </location>
</feature>
<evidence type="ECO:0008006" key="6">
    <source>
        <dbReference type="Google" id="ProtNLM"/>
    </source>
</evidence>
<feature type="region of interest" description="Disordered" evidence="4">
    <location>
        <begin position="1"/>
        <end position="23"/>
    </location>
</feature>
<proteinExistence type="predicted"/>
<dbReference type="PROSITE" id="PS51375">
    <property type="entry name" value="PPR"/>
    <property type="match status" value="3"/>
</dbReference>
<feature type="repeat" description="PPR" evidence="3">
    <location>
        <begin position="185"/>
        <end position="219"/>
    </location>
</feature>
<dbReference type="GO" id="GO:0009451">
    <property type="term" value="P:RNA modification"/>
    <property type="evidence" value="ECO:0007669"/>
    <property type="project" value="InterPro"/>
</dbReference>
<evidence type="ECO:0000256" key="3">
    <source>
        <dbReference type="PROSITE-ProRule" id="PRU00708"/>
    </source>
</evidence>
<feature type="repeat" description="PPR" evidence="3">
    <location>
        <begin position="289"/>
        <end position="323"/>
    </location>
</feature>
<dbReference type="InterPro" id="IPR002885">
    <property type="entry name" value="PPR_rpt"/>
</dbReference>
<reference evidence="5" key="1">
    <citation type="submission" date="2020-07" db="EMBL/GenBank/DDBJ databases">
        <authorList>
            <person name="Lin J."/>
        </authorList>
    </citation>
    <scope>NUCLEOTIDE SEQUENCE</scope>
</reference>
<keyword evidence="2" id="KW-0809">Transit peptide</keyword>
<dbReference type="InterPro" id="IPR011990">
    <property type="entry name" value="TPR-like_helical_dom_sf"/>
</dbReference>
<dbReference type="PANTHER" id="PTHR47926">
    <property type="entry name" value="PENTATRICOPEPTIDE REPEAT-CONTAINING PROTEIN"/>
    <property type="match status" value="1"/>
</dbReference>
<dbReference type="SUPFAM" id="SSF48452">
    <property type="entry name" value="TPR-like"/>
    <property type="match status" value="1"/>
</dbReference>
<keyword evidence="1" id="KW-0677">Repeat</keyword>
<evidence type="ECO:0000256" key="1">
    <source>
        <dbReference type="ARBA" id="ARBA00022737"/>
    </source>
</evidence>
<sequence>MFSFLLVPKTPKPNSSPHFPSLSPTPYLHSPHTLLSRAHCPSISDPHGDDPADAAAALLERGADPREPPRLHAYMLRRRLLRAPFHWNALVRSYVRRGSPRAALRAFALMSRAGAAPDSYSLPLALKAAALVPAPLGATRQLHAASIKRGLDRSEYCESGLVSAYAKRGDFDSALQMFDENPERKLGSWNAIVSALSQSGRVEEAIDMFIGLRRSGFAPDNVTMVSVASACGGVGDLTLAEQVHACALKCARAGGRLEPTLSNAVLGMYAKCGRTDLARRVFARIPRRDVSSWTAMIAGLAAHGEARAALELFRAMARRREGPLPNRATMVAALTACAHGGWVGRLEEARGVAERRMPMPANAVVWGTLLGACEKHGDIAIGQWAAEKLLEAEPWNDGVYVVLSNIYAGAGMWGEAERARRLMRERKVAKTPGYSSAVLFSLA</sequence>
<dbReference type="FunFam" id="1.25.40.10:FF:000344">
    <property type="entry name" value="Pentatricopeptide repeat-containing protein"/>
    <property type="match status" value="1"/>
</dbReference>
<dbReference type="PANTHER" id="PTHR47926:SF491">
    <property type="entry name" value="(WILD MALAYSIAN BANANA) HYPOTHETICAL PROTEIN"/>
    <property type="match status" value="1"/>
</dbReference>
<feature type="repeat" description="PPR" evidence="3">
    <location>
        <begin position="83"/>
        <end position="117"/>
    </location>
</feature>
<name>A0A6V7PT95_ANACO</name>
<gene>
    <name evidence="5" type="ORF">CB5_LOCUS17196</name>
</gene>
<dbReference type="NCBIfam" id="TIGR00756">
    <property type="entry name" value="PPR"/>
    <property type="match status" value="3"/>
</dbReference>
<dbReference type="GO" id="GO:0003723">
    <property type="term" value="F:RNA binding"/>
    <property type="evidence" value="ECO:0007669"/>
    <property type="project" value="InterPro"/>
</dbReference>
<dbReference type="Gene3D" id="1.25.40.10">
    <property type="entry name" value="Tetratricopeptide repeat domain"/>
    <property type="match status" value="3"/>
</dbReference>
<evidence type="ECO:0000313" key="5">
    <source>
        <dbReference type="EMBL" id="CAD1833985.1"/>
    </source>
</evidence>
<protein>
    <recommendedName>
        <fullName evidence="6">Pentatricopeptide repeat-containing protein</fullName>
    </recommendedName>
</protein>
<organism evidence="5">
    <name type="scientific">Ananas comosus var. bracteatus</name>
    <name type="common">red pineapple</name>
    <dbReference type="NCBI Taxonomy" id="296719"/>
    <lineage>
        <taxon>Eukaryota</taxon>
        <taxon>Viridiplantae</taxon>
        <taxon>Streptophyta</taxon>
        <taxon>Embryophyta</taxon>
        <taxon>Tracheophyta</taxon>
        <taxon>Spermatophyta</taxon>
        <taxon>Magnoliopsida</taxon>
        <taxon>Liliopsida</taxon>
        <taxon>Poales</taxon>
        <taxon>Bromeliaceae</taxon>
        <taxon>Bromelioideae</taxon>
        <taxon>Ananas</taxon>
    </lineage>
</organism>
<dbReference type="InterPro" id="IPR046960">
    <property type="entry name" value="PPR_At4g14850-like_plant"/>
</dbReference>
<evidence type="ECO:0000256" key="2">
    <source>
        <dbReference type="ARBA" id="ARBA00022946"/>
    </source>
</evidence>
<dbReference type="InterPro" id="IPR046848">
    <property type="entry name" value="E_motif"/>
</dbReference>
<evidence type="ECO:0000256" key="4">
    <source>
        <dbReference type="SAM" id="MobiDB-lite"/>
    </source>
</evidence>
<accession>A0A6V7PT95</accession>
<dbReference type="AlphaFoldDB" id="A0A6V7PT95"/>
<dbReference type="Pfam" id="PF20431">
    <property type="entry name" value="E_motif"/>
    <property type="match status" value="1"/>
</dbReference>
<dbReference type="EMBL" id="LR862152">
    <property type="protein sequence ID" value="CAD1833985.1"/>
    <property type="molecule type" value="Genomic_DNA"/>
</dbReference>
<dbReference type="Pfam" id="PF01535">
    <property type="entry name" value="PPR"/>
    <property type="match status" value="5"/>
</dbReference>